<accession>A0AAN9KXC0</accession>
<name>A0AAN9KXC0_CANGL</name>
<comment type="caution">
    <text evidence="2">The sequence shown here is derived from an EMBL/GenBank/DDBJ whole genome shotgun (WGS) entry which is preliminary data.</text>
</comment>
<reference evidence="2 3" key="1">
    <citation type="submission" date="2024-01" db="EMBL/GenBank/DDBJ databases">
        <title>The genomes of 5 underutilized Papilionoideae crops provide insights into root nodulation and disease resistanc.</title>
        <authorList>
            <person name="Jiang F."/>
        </authorList>
    </citation>
    <scope>NUCLEOTIDE SEQUENCE [LARGE SCALE GENOMIC DNA]</scope>
    <source>
        <strain evidence="2">LVBAO_FW01</strain>
        <tissue evidence="2">Leaves</tissue>
    </source>
</reference>
<evidence type="ECO:0000313" key="3">
    <source>
        <dbReference type="Proteomes" id="UP001367508"/>
    </source>
</evidence>
<evidence type="ECO:0000313" key="2">
    <source>
        <dbReference type="EMBL" id="KAK7324761.1"/>
    </source>
</evidence>
<protein>
    <submittedName>
        <fullName evidence="2">Uncharacterized protein</fullName>
    </submittedName>
</protein>
<keyword evidence="1" id="KW-0472">Membrane</keyword>
<feature type="transmembrane region" description="Helical" evidence="1">
    <location>
        <begin position="21"/>
        <end position="42"/>
    </location>
</feature>
<keyword evidence="1" id="KW-1133">Transmembrane helix</keyword>
<keyword evidence="1" id="KW-0812">Transmembrane</keyword>
<gene>
    <name evidence="2" type="ORF">VNO77_28591</name>
</gene>
<keyword evidence="3" id="KW-1185">Reference proteome</keyword>
<organism evidence="2 3">
    <name type="scientific">Canavalia gladiata</name>
    <name type="common">Sword bean</name>
    <name type="synonym">Dolichos gladiatus</name>
    <dbReference type="NCBI Taxonomy" id="3824"/>
    <lineage>
        <taxon>Eukaryota</taxon>
        <taxon>Viridiplantae</taxon>
        <taxon>Streptophyta</taxon>
        <taxon>Embryophyta</taxon>
        <taxon>Tracheophyta</taxon>
        <taxon>Spermatophyta</taxon>
        <taxon>Magnoliopsida</taxon>
        <taxon>eudicotyledons</taxon>
        <taxon>Gunneridae</taxon>
        <taxon>Pentapetalae</taxon>
        <taxon>rosids</taxon>
        <taxon>fabids</taxon>
        <taxon>Fabales</taxon>
        <taxon>Fabaceae</taxon>
        <taxon>Papilionoideae</taxon>
        <taxon>50 kb inversion clade</taxon>
        <taxon>NPAAA clade</taxon>
        <taxon>indigoferoid/millettioid clade</taxon>
        <taxon>Phaseoleae</taxon>
        <taxon>Canavalia</taxon>
    </lineage>
</organism>
<dbReference type="AlphaFoldDB" id="A0AAN9KXC0"/>
<dbReference type="Proteomes" id="UP001367508">
    <property type="component" value="Unassembled WGS sequence"/>
</dbReference>
<sequence length="73" mass="8464">MNQHVLHVSRCNIFSIALCEFFYFLLSVFVGRELFSVFFVLFPNQRCDPQHILTKAFNFQSLAPLLFTQGTSS</sequence>
<proteinExistence type="predicted"/>
<dbReference type="EMBL" id="JAYMYQ010000006">
    <property type="protein sequence ID" value="KAK7324761.1"/>
    <property type="molecule type" value="Genomic_DNA"/>
</dbReference>
<evidence type="ECO:0000256" key="1">
    <source>
        <dbReference type="SAM" id="Phobius"/>
    </source>
</evidence>